<dbReference type="SMR" id="A0A3E0H2T4"/>
<dbReference type="AlphaFoldDB" id="A0A3E0H2T4"/>
<reference evidence="2 3" key="1">
    <citation type="submission" date="2018-08" db="EMBL/GenBank/DDBJ databases">
        <title>Genomic Encyclopedia of Archaeal and Bacterial Type Strains, Phase II (KMG-II): from individual species to whole genera.</title>
        <authorList>
            <person name="Goeker M."/>
        </authorList>
    </citation>
    <scope>NUCLEOTIDE SEQUENCE [LARGE SCALE GENOMIC DNA]</scope>
    <source>
        <strain evidence="2 3">DSM 45791</strain>
    </source>
</reference>
<dbReference type="InterPro" id="IPR009045">
    <property type="entry name" value="Zn_M74/Hedgehog-like"/>
</dbReference>
<accession>A0A3E0H2T4</accession>
<dbReference type="CDD" id="cd14846">
    <property type="entry name" value="Peptidase_M15_like"/>
    <property type="match status" value="1"/>
</dbReference>
<keyword evidence="2" id="KW-0121">Carboxypeptidase</keyword>
<dbReference type="GO" id="GO:0004180">
    <property type="term" value="F:carboxypeptidase activity"/>
    <property type="evidence" value="ECO:0007669"/>
    <property type="project" value="UniProtKB-KW"/>
</dbReference>
<dbReference type="SUPFAM" id="SSF55166">
    <property type="entry name" value="Hedgehog/DD-peptidase"/>
    <property type="match status" value="1"/>
</dbReference>
<protein>
    <submittedName>
        <fullName evidence="2">D-alanyl-D-alanine carboxypeptidase-like protein</fullName>
    </submittedName>
</protein>
<evidence type="ECO:0000313" key="2">
    <source>
        <dbReference type="EMBL" id="REH36282.1"/>
    </source>
</evidence>
<keyword evidence="2" id="KW-0378">Hydrolase</keyword>
<comment type="caution">
    <text evidence="2">The sequence shown here is derived from an EMBL/GenBank/DDBJ whole genome shotgun (WGS) entry which is preliminary data.</text>
</comment>
<dbReference type="Gene3D" id="3.30.1380.10">
    <property type="match status" value="1"/>
</dbReference>
<dbReference type="EMBL" id="QUNO01000016">
    <property type="protein sequence ID" value="REH36282.1"/>
    <property type="molecule type" value="Genomic_DNA"/>
</dbReference>
<keyword evidence="2" id="KW-0645">Protease</keyword>
<dbReference type="OrthoDB" id="3293184at2"/>
<feature type="domain" description="D-alanyl-D-alanine carboxypeptidase-like core" evidence="1">
    <location>
        <begin position="62"/>
        <end position="144"/>
    </location>
</feature>
<dbReference type="Proteomes" id="UP000256269">
    <property type="component" value="Unassembled WGS sequence"/>
</dbReference>
<gene>
    <name evidence="2" type="ORF">BCF44_116151</name>
</gene>
<proteinExistence type="predicted"/>
<dbReference type="RefSeq" id="WP_116179575.1">
    <property type="nucleotide sequence ID" value="NZ_CP144375.1"/>
</dbReference>
<evidence type="ECO:0000313" key="3">
    <source>
        <dbReference type="Proteomes" id="UP000256269"/>
    </source>
</evidence>
<sequence length="181" mass="20673">MDVYRLATIGLARLRLPLDTLAGRWRPRERAAEWALGLRFPHEDLTGLDTGARVAFAAARCEALWRHGIVIGLTSGARSAAEQQRLFDEAVLEHGSAAAARQWVLPPAESLHVQGRALDIRPREGAQWLETHGHRYGLYRTYANEWWHFEHWPHSRPTLHETPASRALGHTECRFQVDHQR</sequence>
<dbReference type="GO" id="GO:0006508">
    <property type="term" value="P:proteolysis"/>
    <property type="evidence" value="ECO:0007669"/>
    <property type="project" value="InterPro"/>
</dbReference>
<name>A0A3E0H2T4_9PSEU</name>
<dbReference type="InterPro" id="IPR003709">
    <property type="entry name" value="VanY-like_core_dom"/>
</dbReference>
<organism evidence="2 3">
    <name type="scientific">Kutzneria buriramensis</name>
    <dbReference type="NCBI Taxonomy" id="1045776"/>
    <lineage>
        <taxon>Bacteria</taxon>
        <taxon>Bacillati</taxon>
        <taxon>Actinomycetota</taxon>
        <taxon>Actinomycetes</taxon>
        <taxon>Pseudonocardiales</taxon>
        <taxon>Pseudonocardiaceae</taxon>
        <taxon>Kutzneria</taxon>
    </lineage>
</organism>
<keyword evidence="3" id="KW-1185">Reference proteome</keyword>
<evidence type="ECO:0000259" key="1">
    <source>
        <dbReference type="Pfam" id="PF02557"/>
    </source>
</evidence>
<dbReference type="Pfam" id="PF02557">
    <property type="entry name" value="VanY"/>
    <property type="match status" value="1"/>
</dbReference>